<dbReference type="Proteomes" id="UP001526143">
    <property type="component" value="Unassembled WGS sequence"/>
</dbReference>
<keyword evidence="10" id="KW-1185">Reference proteome</keyword>
<feature type="transmembrane region" description="Helical" evidence="7">
    <location>
        <begin position="373"/>
        <end position="394"/>
    </location>
</feature>
<dbReference type="RefSeq" id="WP_263744632.1">
    <property type="nucleotide sequence ID" value="NZ_JAOWRF010000093.1"/>
</dbReference>
<evidence type="ECO:0000256" key="7">
    <source>
        <dbReference type="SAM" id="Phobius"/>
    </source>
</evidence>
<feature type="transmembrane region" description="Helical" evidence="7">
    <location>
        <begin position="349"/>
        <end position="366"/>
    </location>
</feature>
<dbReference type="SMART" id="SM00388">
    <property type="entry name" value="HisKA"/>
    <property type="match status" value="1"/>
</dbReference>
<dbReference type="Gene3D" id="1.10.287.130">
    <property type="match status" value="1"/>
</dbReference>
<proteinExistence type="predicted"/>
<evidence type="ECO:0000256" key="4">
    <source>
        <dbReference type="ARBA" id="ARBA00022777"/>
    </source>
</evidence>
<evidence type="ECO:0000259" key="8">
    <source>
        <dbReference type="PROSITE" id="PS50109"/>
    </source>
</evidence>
<feature type="coiled-coil region" evidence="6">
    <location>
        <begin position="424"/>
        <end position="461"/>
    </location>
</feature>
<dbReference type="PROSITE" id="PS50109">
    <property type="entry name" value="HIS_KIN"/>
    <property type="match status" value="1"/>
</dbReference>
<dbReference type="EC" id="2.7.13.3" evidence="2"/>
<dbReference type="InterPro" id="IPR036890">
    <property type="entry name" value="HATPase_C_sf"/>
</dbReference>
<evidence type="ECO:0000256" key="6">
    <source>
        <dbReference type="SAM" id="Coils"/>
    </source>
</evidence>
<dbReference type="InterPro" id="IPR007890">
    <property type="entry name" value="CHASE2"/>
</dbReference>
<organism evidence="9 10">
    <name type="scientific">Plectonema radiosum NIES-515</name>
    <dbReference type="NCBI Taxonomy" id="2986073"/>
    <lineage>
        <taxon>Bacteria</taxon>
        <taxon>Bacillati</taxon>
        <taxon>Cyanobacteriota</taxon>
        <taxon>Cyanophyceae</taxon>
        <taxon>Oscillatoriophycideae</taxon>
        <taxon>Oscillatoriales</taxon>
        <taxon>Microcoleaceae</taxon>
        <taxon>Plectonema</taxon>
    </lineage>
</organism>
<keyword evidence="4" id="KW-0808">Transferase</keyword>
<evidence type="ECO:0000256" key="1">
    <source>
        <dbReference type="ARBA" id="ARBA00000085"/>
    </source>
</evidence>
<sequence>MKSFHTIFKGFSGWIPSKFADPLGGKIKKFALVWHGAIIVAPSVAVSAIAIRMLGWLQPLELAALDANYRFRPTEPADDRIVIVAVEESDLAYLKQWPLSDAMLAKLLTQIQQHQPKVIGLDLYRNLPIPPGHSELTKVFKTTPPIIGIQKVVGDRYSSEVPPSPVLAKLGQVGANDIVVDQDGVLRRGMLFPIPGEPLPSLGLALAMTYLNDKEITPTADSKGYMKLGKTVFTPFEKNDGGYVGADAGGYQILLNFRGPARSFTSVSVKDVLENRIPANFLRDRIVLVGAKATSLNDSFYTPYSRSFLSTPVRTSGVEIQANIASQILSSALQGRPFIQVWNNTLENFWIFLWALLIASLGWKLRNTKALFFLFRITGLLLVTVVSVSILGYVSFLLGWWIPVVPPILTLLGATIATSSYVYVSRLRELNTKLEQTVQDLEQALRELEHSQIKLIQSEKMSSLGQLVSGVAHEINNPVNFISGNIKYLQDYYQDLSNHLELYQQTFPNAGDEIEEDAEAIDLEYLLEDLPKIAVSMETGIKRIEEICISLRTFSRGDTSNKVAYNIHEGIDSTLLILKHRIKGNSDRPEIKIVKEYASLPMVNCYPGQLNQVFMNLIANAIDALDDSKGERSYQEIQANPHQITIITQVLADKNNLAIRIKDNGLGMSSEVKEKIFQHLFTTKAVGKGTGLGLSISRQIVEETHGGKLNCISTPGEGAEFIIEIPVIVVVD</sequence>
<dbReference type="PRINTS" id="PR00344">
    <property type="entry name" value="BCTRLSENSOR"/>
</dbReference>
<gene>
    <name evidence="9" type="ORF">OGM63_06235</name>
</gene>
<evidence type="ECO:0000313" key="10">
    <source>
        <dbReference type="Proteomes" id="UP001526143"/>
    </source>
</evidence>
<dbReference type="SUPFAM" id="SSF55874">
    <property type="entry name" value="ATPase domain of HSP90 chaperone/DNA topoisomerase II/histidine kinase"/>
    <property type="match status" value="1"/>
</dbReference>
<protein>
    <recommendedName>
        <fullName evidence="2">histidine kinase</fullName>
        <ecNumber evidence="2">2.7.13.3</ecNumber>
    </recommendedName>
</protein>
<dbReference type="EMBL" id="JAOWRF010000093">
    <property type="protein sequence ID" value="MCV3213126.1"/>
    <property type="molecule type" value="Genomic_DNA"/>
</dbReference>
<dbReference type="InterPro" id="IPR004358">
    <property type="entry name" value="Sig_transdc_His_kin-like_C"/>
</dbReference>
<feature type="domain" description="Histidine kinase" evidence="8">
    <location>
        <begin position="470"/>
        <end position="729"/>
    </location>
</feature>
<keyword evidence="4" id="KW-0418">Kinase</keyword>
<dbReference type="InterPro" id="IPR005467">
    <property type="entry name" value="His_kinase_dom"/>
</dbReference>
<reference evidence="9 10" key="1">
    <citation type="submission" date="2022-10" db="EMBL/GenBank/DDBJ databases">
        <title>Identification of biosynthetic pathway for the production of the potent trypsin inhibitor radiosumin.</title>
        <authorList>
            <person name="Fewer D.P."/>
            <person name="Delbaje E."/>
            <person name="Ouyang X."/>
            <person name="Agostino P.D."/>
            <person name="Wahlsten M."/>
            <person name="Jokela J."/>
            <person name="Permi P."/>
            <person name="Haapaniemi E."/>
            <person name="Koistinen H."/>
        </authorList>
    </citation>
    <scope>NUCLEOTIDE SEQUENCE [LARGE SCALE GENOMIC DNA]</scope>
    <source>
        <strain evidence="9 10">NIES-515</strain>
    </source>
</reference>
<evidence type="ECO:0000313" key="9">
    <source>
        <dbReference type="EMBL" id="MCV3213126.1"/>
    </source>
</evidence>
<evidence type="ECO:0000256" key="3">
    <source>
        <dbReference type="ARBA" id="ARBA00022553"/>
    </source>
</evidence>
<dbReference type="InterPro" id="IPR003661">
    <property type="entry name" value="HisK_dim/P_dom"/>
</dbReference>
<feature type="transmembrane region" description="Helical" evidence="7">
    <location>
        <begin position="400"/>
        <end position="424"/>
    </location>
</feature>
<dbReference type="CDD" id="cd00082">
    <property type="entry name" value="HisKA"/>
    <property type="match status" value="1"/>
</dbReference>
<dbReference type="Pfam" id="PF02518">
    <property type="entry name" value="HATPase_c"/>
    <property type="match status" value="1"/>
</dbReference>
<evidence type="ECO:0000256" key="5">
    <source>
        <dbReference type="ARBA" id="ARBA00023012"/>
    </source>
</evidence>
<dbReference type="Gene3D" id="3.30.565.10">
    <property type="entry name" value="Histidine kinase-like ATPase, C-terminal domain"/>
    <property type="match status" value="1"/>
</dbReference>
<comment type="caution">
    <text evidence="9">The sequence shown here is derived from an EMBL/GenBank/DDBJ whole genome shotgun (WGS) entry which is preliminary data.</text>
</comment>
<comment type="catalytic activity">
    <reaction evidence="1">
        <text>ATP + protein L-histidine = ADP + protein N-phospho-L-histidine.</text>
        <dbReference type="EC" id="2.7.13.3"/>
    </reaction>
</comment>
<accession>A0ABT3AVJ3</accession>
<evidence type="ECO:0000256" key="2">
    <source>
        <dbReference type="ARBA" id="ARBA00012438"/>
    </source>
</evidence>
<dbReference type="SUPFAM" id="SSF47384">
    <property type="entry name" value="Homodimeric domain of signal transducing histidine kinase"/>
    <property type="match status" value="1"/>
</dbReference>
<dbReference type="Pfam" id="PF05226">
    <property type="entry name" value="CHASE2"/>
    <property type="match status" value="1"/>
</dbReference>
<keyword evidence="3" id="KW-0597">Phosphoprotein</keyword>
<dbReference type="SMART" id="SM00387">
    <property type="entry name" value="HATPase_c"/>
    <property type="match status" value="1"/>
</dbReference>
<dbReference type="PANTHER" id="PTHR43065">
    <property type="entry name" value="SENSOR HISTIDINE KINASE"/>
    <property type="match status" value="1"/>
</dbReference>
<dbReference type="PANTHER" id="PTHR43065:SF50">
    <property type="entry name" value="HISTIDINE KINASE"/>
    <property type="match status" value="1"/>
</dbReference>
<dbReference type="InterPro" id="IPR003594">
    <property type="entry name" value="HATPase_dom"/>
</dbReference>
<keyword evidence="5" id="KW-0902">Two-component regulatory system</keyword>
<keyword evidence="7" id="KW-0472">Membrane</keyword>
<keyword evidence="6" id="KW-0175">Coiled coil</keyword>
<keyword evidence="7" id="KW-0812">Transmembrane</keyword>
<name>A0ABT3AVJ3_9CYAN</name>
<feature type="transmembrane region" description="Helical" evidence="7">
    <location>
        <begin position="32"/>
        <end position="57"/>
    </location>
</feature>
<dbReference type="SMART" id="SM01080">
    <property type="entry name" value="CHASE2"/>
    <property type="match status" value="1"/>
</dbReference>
<keyword evidence="7" id="KW-1133">Transmembrane helix</keyword>
<dbReference type="InterPro" id="IPR036097">
    <property type="entry name" value="HisK_dim/P_sf"/>
</dbReference>